<dbReference type="InterPro" id="IPR015421">
    <property type="entry name" value="PyrdxlP-dep_Trfase_major"/>
</dbReference>
<keyword evidence="1" id="KW-0663">Pyridoxal phosphate</keyword>
<dbReference type="SUPFAM" id="SSF53383">
    <property type="entry name" value="PLP-dependent transferases"/>
    <property type="match status" value="1"/>
</dbReference>
<proteinExistence type="inferred from homology"/>
<evidence type="ECO:0000313" key="3">
    <source>
        <dbReference type="Proteomes" id="UP001296923"/>
    </source>
</evidence>
<organism evidence="2 3">
    <name type="scientific">Fictibacillus nanhaiensis</name>
    <dbReference type="NCBI Taxonomy" id="742169"/>
    <lineage>
        <taxon>Bacteria</taxon>
        <taxon>Bacillati</taxon>
        <taxon>Bacillota</taxon>
        <taxon>Bacilli</taxon>
        <taxon>Bacillales</taxon>
        <taxon>Fictibacillaceae</taxon>
        <taxon>Fictibacillus</taxon>
    </lineage>
</organism>
<evidence type="ECO:0000256" key="1">
    <source>
        <dbReference type="RuleBase" id="RU004508"/>
    </source>
</evidence>
<reference evidence="2 3" key="1">
    <citation type="submission" date="2021-01" db="EMBL/GenBank/DDBJ databases">
        <title>Genome Sequencing of Type Strains.</title>
        <authorList>
            <person name="Lemaire J.F."/>
            <person name="Inderbitzin P."/>
            <person name="Collins S.B."/>
            <person name="Wespe N."/>
            <person name="Knight-Connoni V."/>
        </authorList>
    </citation>
    <scope>NUCLEOTIDE SEQUENCE [LARGE SCALE GENOMIC DNA]</scope>
    <source>
        <strain evidence="2 3">DSM 23009</strain>
    </source>
</reference>
<name>A0ABS2ZRR6_9BACL</name>
<dbReference type="InterPro" id="IPR015424">
    <property type="entry name" value="PyrdxlP-dep_Trfase"/>
</dbReference>
<dbReference type="PIRSF" id="PIRSF000390">
    <property type="entry name" value="PLP_StrS"/>
    <property type="match status" value="1"/>
</dbReference>
<dbReference type="Gene3D" id="3.90.1150.10">
    <property type="entry name" value="Aspartate Aminotransferase, domain 1"/>
    <property type="match status" value="1"/>
</dbReference>
<dbReference type="PANTHER" id="PTHR30244:SF34">
    <property type="entry name" value="DTDP-4-AMINO-4,6-DIDEOXYGALACTOSE TRANSAMINASE"/>
    <property type="match status" value="1"/>
</dbReference>
<dbReference type="InterPro" id="IPR015422">
    <property type="entry name" value="PyrdxlP-dep_Trfase_small"/>
</dbReference>
<keyword evidence="2" id="KW-0808">Transferase</keyword>
<comment type="similarity">
    <text evidence="1">Belongs to the DegT/DnrJ/EryC1 family.</text>
</comment>
<dbReference type="CDD" id="cd00616">
    <property type="entry name" value="AHBA_syn"/>
    <property type="match status" value="1"/>
</dbReference>
<dbReference type="RefSeq" id="WP_205725062.1">
    <property type="nucleotide sequence ID" value="NZ_JAFHKR010000038.1"/>
</dbReference>
<dbReference type="Proteomes" id="UP001296923">
    <property type="component" value="Unassembled WGS sequence"/>
</dbReference>
<dbReference type="Gene3D" id="3.40.640.10">
    <property type="entry name" value="Type I PLP-dependent aspartate aminotransferase-like (Major domain)"/>
    <property type="match status" value="1"/>
</dbReference>
<accession>A0ABS2ZRR6</accession>
<comment type="caution">
    <text evidence="2">The sequence shown here is derived from an EMBL/GenBank/DDBJ whole genome shotgun (WGS) entry which is preliminary data.</text>
</comment>
<dbReference type="InterPro" id="IPR000653">
    <property type="entry name" value="DegT/StrS_aminotransferase"/>
</dbReference>
<dbReference type="EMBL" id="JAFHKR010000038">
    <property type="protein sequence ID" value="MBN3554000.1"/>
    <property type="molecule type" value="Genomic_DNA"/>
</dbReference>
<evidence type="ECO:0000313" key="2">
    <source>
        <dbReference type="EMBL" id="MBN3554000.1"/>
    </source>
</evidence>
<dbReference type="PANTHER" id="PTHR30244">
    <property type="entry name" value="TRANSAMINASE"/>
    <property type="match status" value="1"/>
</dbReference>
<protein>
    <submittedName>
        <fullName evidence="2">DegT/DnrJ/EryC1/StrS family aminotransferase</fullName>
    </submittedName>
</protein>
<sequence>MINTDLRNIPFSPPDIQEEEIEEVIKAMKSGWITTGPRTKELEKRLANYVGTNKAVCLNSATAAMELTLRILGIGPGDEVITSAYTYTASASVIEHVGAKIVLVDTAPGSFEMDYSKLADAITEKTKVIIPVDIAGKMCDYDTMFEILESKKVLFKPNNELQSLFNRVIVMTDAAHAFGAERKGMNCGQVADFTCFSFHAVKNFTTAEGGAVVWRNDGGLDDEWLYKQFMLYSLHGQSKDALAKSKKGAWEYDIVFPAYKCNMTDIMASIGLVQLDRYEALLERRREIIEMYDRELRPLGIHSLQHYGKGFTSSGHLYLVRLPKINEEDRNRVIIKMAEAGVACNVHYKPLPMFTAYKNLGFDIKDYPNAYKQYVNEITLPLHTLLSNEDVEYVIGNLEKVLNEV</sequence>
<dbReference type="GO" id="GO:0008483">
    <property type="term" value="F:transaminase activity"/>
    <property type="evidence" value="ECO:0007669"/>
    <property type="project" value="UniProtKB-KW"/>
</dbReference>
<keyword evidence="2" id="KW-0032">Aminotransferase</keyword>
<keyword evidence="3" id="KW-1185">Reference proteome</keyword>
<dbReference type="Pfam" id="PF01041">
    <property type="entry name" value="DegT_DnrJ_EryC1"/>
    <property type="match status" value="1"/>
</dbReference>
<gene>
    <name evidence="2" type="ORF">JYA63_06975</name>
</gene>